<keyword evidence="2" id="KW-1185">Reference proteome</keyword>
<proteinExistence type="predicted"/>
<organism evidence="1 2">
    <name type="scientific">Agathobaculum hominis</name>
    <dbReference type="NCBI Taxonomy" id="2763014"/>
    <lineage>
        <taxon>Bacteria</taxon>
        <taxon>Bacillati</taxon>
        <taxon>Bacillota</taxon>
        <taxon>Clostridia</taxon>
        <taxon>Eubacteriales</taxon>
        <taxon>Butyricicoccaceae</taxon>
        <taxon>Agathobaculum</taxon>
    </lineage>
</organism>
<accession>A0ABR7GM03</accession>
<protein>
    <submittedName>
        <fullName evidence="1">Uncharacterized protein</fullName>
    </submittedName>
</protein>
<sequence>MTNTQIQEKWIEKAQIFISPKELDDELLREYNEIETVGKLRFSDNLCSARQRRENGLSRQAGNYIIRTGFMK</sequence>
<dbReference type="RefSeq" id="WP_186969624.1">
    <property type="nucleotide sequence ID" value="NZ_JACOPK010000004.1"/>
</dbReference>
<dbReference type="EMBL" id="JACOPK010000004">
    <property type="protein sequence ID" value="MBC5695347.1"/>
    <property type="molecule type" value="Genomic_DNA"/>
</dbReference>
<comment type="caution">
    <text evidence="1">The sequence shown here is derived from an EMBL/GenBank/DDBJ whole genome shotgun (WGS) entry which is preliminary data.</text>
</comment>
<evidence type="ECO:0000313" key="1">
    <source>
        <dbReference type="EMBL" id="MBC5695347.1"/>
    </source>
</evidence>
<evidence type="ECO:0000313" key="2">
    <source>
        <dbReference type="Proteomes" id="UP000641741"/>
    </source>
</evidence>
<gene>
    <name evidence="1" type="ORF">H8S02_05225</name>
</gene>
<name>A0ABR7GM03_9FIRM</name>
<reference evidence="1 2" key="1">
    <citation type="submission" date="2020-08" db="EMBL/GenBank/DDBJ databases">
        <title>Genome public.</title>
        <authorList>
            <person name="Liu C."/>
            <person name="Sun Q."/>
        </authorList>
    </citation>
    <scope>NUCLEOTIDE SEQUENCE [LARGE SCALE GENOMIC DNA]</scope>
    <source>
        <strain evidence="1 2">M2</strain>
    </source>
</reference>
<dbReference type="Proteomes" id="UP000641741">
    <property type="component" value="Unassembled WGS sequence"/>
</dbReference>